<evidence type="ECO:0000259" key="8">
    <source>
        <dbReference type="Pfam" id="PF05189"/>
    </source>
</evidence>
<evidence type="ECO:0000313" key="9">
    <source>
        <dbReference type="EMBL" id="KFD45455.1"/>
    </source>
</evidence>
<feature type="domain" description="RNA 3'-terminal phosphate cyclase" evidence="7">
    <location>
        <begin position="111"/>
        <end position="434"/>
    </location>
</feature>
<evidence type="ECO:0000256" key="6">
    <source>
        <dbReference type="ARBA" id="ARBA00024481"/>
    </source>
</evidence>
<sequence>MAHKQLHTMFAKLACVSYSTIPRLGVLTFLLCCCVHPFEVTRKLTFKRVLSILGNIRAKVRPSNALSVPDFYATTPVVAAFSSSFYRESFSSRLPFSMSNIDYVDIDGGVLEGGGQIFRMALASSVLLKKPVHIFNIRAGRQIPGLRPQHLAGLLLMRDISNGQLIGGEIGSTEIRFIPGELSGGEYTVDTKTAGSISLLIQVALPCLIFAKSPTTLVLKGATNADFAPQIDYLITVFKEMISRFGVYFHLIIKKRGYFPRGGGVVVLQVTPIDMLNCVTLLDAGSVVEVKGIAWVAGSVPRKKADLLASSASRRLRQIMGCPVSVDVVEESPQKAVGNGLGIVLFAHTSTGYILGTDRILKQGEDPVTIGSVVAESLETQTNNGACVDRHLQDQVIIFMALAEGTSIVRAGEITLHTKTAIYVAEIMLKVKFIIQADETSGNLITCTGCGYKRAEHV</sequence>
<dbReference type="AlphaFoldDB" id="A0A085LKF9"/>
<dbReference type="PANTHER" id="PTHR11096">
    <property type="entry name" value="RNA 3' TERMINAL PHOSPHATE CYCLASE"/>
    <property type="match status" value="1"/>
</dbReference>
<dbReference type="NCBIfam" id="TIGR03399">
    <property type="entry name" value="RNA_3prim_cycl"/>
    <property type="match status" value="1"/>
</dbReference>
<dbReference type="Gene3D" id="3.30.360.20">
    <property type="entry name" value="RNA 3'-terminal phosphate cyclase, insert domain"/>
    <property type="match status" value="1"/>
</dbReference>
<dbReference type="InterPro" id="IPR017770">
    <property type="entry name" value="RNA3'_term_phos_cyc_type_1"/>
</dbReference>
<reference evidence="9 11" key="1">
    <citation type="journal article" date="2014" name="Nat. Genet.">
        <title>Genome and transcriptome of the porcine whipworm Trichuris suis.</title>
        <authorList>
            <person name="Jex A.R."/>
            <person name="Nejsum P."/>
            <person name="Schwarz E.M."/>
            <person name="Hu L."/>
            <person name="Young N.D."/>
            <person name="Hall R.S."/>
            <person name="Korhonen P.K."/>
            <person name="Liao S."/>
            <person name="Thamsborg S."/>
            <person name="Xia J."/>
            <person name="Xu P."/>
            <person name="Wang S."/>
            <person name="Scheerlinck J.P."/>
            <person name="Hofmann A."/>
            <person name="Sternberg P.W."/>
            <person name="Wang J."/>
            <person name="Gasser R.B."/>
        </authorList>
    </citation>
    <scope>NUCLEOTIDE SEQUENCE [LARGE SCALE GENOMIC DNA]</scope>
    <source>
        <strain evidence="10">DCEP-RM93F</strain>
        <strain evidence="9">DCEP-RM93M</strain>
    </source>
</reference>
<protein>
    <recommendedName>
        <fullName evidence="3">RNA 3'-terminal phosphate cyclase</fullName>
        <ecNumber evidence="2">6.5.1.4</ecNumber>
    </recommendedName>
</protein>
<dbReference type="Proteomes" id="UP000030758">
    <property type="component" value="Unassembled WGS sequence"/>
</dbReference>
<dbReference type="SUPFAM" id="SSF55205">
    <property type="entry name" value="EPT/RTPC-like"/>
    <property type="match status" value="2"/>
</dbReference>
<dbReference type="PROSITE" id="PS01287">
    <property type="entry name" value="RTC"/>
    <property type="match status" value="1"/>
</dbReference>
<dbReference type="GO" id="GO:0005634">
    <property type="term" value="C:nucleus"/>
    <property type="evidence" value="ECO:0007669"/>
    <property type="project" value="TreeGrafter"/>
</dbReference>
<evidence type="ECO:0000259" key="7">
    <source>
        <dbReference type="Pfam" id="PF01137"/>
    </source>
</evidence>
<dbReference type="EMBL" id="KL367533">
    <property type="protein sequence ID" value="KFD65738.1"/>
    <property type="molecule type" value="Genomic_DNA"/>
</dbReference>
<dbReference type="InterPro" id="IPR023797">
    <property type="entry name" value="RNA3'_phos_cyclase_dom"/>
</dbReference>
<evidence type="ECO:0000313" key="10">
    <source>
        <dbReference type="EMBL" id="KFD65738.1"/>
    </source>
</evidence>
<keyword evidence="4" id="KW-0436">Ligase</keyword>
<name>A0A085LKF9_9BILA</name>
<keyword evidence="11" id="KW-1185">Reference proteome</keyword>
<dbReference type="GO" id="GO:0003963">
    <property type="term" value="F:RNA-3'-phosphate cyclase activity"/>
    <property type="evidence" value="ECO:0007669"/>
    <property type="project" value="UniProtKB-EC"/>
</dbReference>
<dbReference type="PANTHER" id="PTHR11096:SF0">
    <property type="entry name" value="RNA 3'-TERMINAL PHOSPHATE CYCLASE"/>
    <property type="match status" value="1"/>
</dbReference>
<dbReference type="InterPro" id="IPR036553">
    <property type="entry name" value="RPTC_insert"/>
</dbReference>
<evidence type="ECO:0000256" key="2">
    <source>
        <dbReference type="ARBA" id="ARBA00012725"/>
    </source>
</evidence>
<proteinExistence type="inferred from homology"/>
<dbReference type="InterPro" id="IPR013791">
    <property type="entry name" value="RNA3'-term_phos_cycl_insert"/>
</dbReference>
<evidence type="ECO:0000256" key="3">
    <source>
        <dbReference type="ARBA" id="ARBA00021428"/>
    </source>
</evidence>
<keyword evidence="5" id="KW-0547">Nucleotide-binding</keyword>
<dbReference type="EMBL" id="KL363490">
    <property type="protein sequence ID" value="KFD45455.1"/>
    <property type="molecule type" value="Genomic_DNA"/>
</dbReference>
<dbReference type="InterPro" id="IPR037136">
    <property type="entry name" value="RNA3'_phos_cyclase_dom_sf"/>
</dbReference>
<feature type="domain" description="RNA 3'-terminal phosphate cyclase insert" evidence="8">
    <location>
        <begin position="283"/>
        <end position="378"/>
    </location>
</feature>
<comment type="similarity">
    <text evidence="1">Belongs to the RNA 3'-terminal cyclase family. Type 1 subfamily.</text>
</comment>
<dbReference type="Pfam" id="PF05189">
    <property type="entry name" value="RTC_insert"/>
    <property type="match status" value="1"/>
</dbReference>
<evidence type="ECO:0000256" key="1">
    <source>
        <dbReference type="ARBA" id="ARBA00009206"/>
    </source>
</evidence>
<dbReference type="EC" id="6.5.1.4" evidence="2"/>
<dbReference type="InterPro" id="IPR000228">
    <property type="entry name" value="RNA3'_term_phos_cyc"/>
</dbReference>
<evidence type="ECO:0000256" key="5">
    <source>
        <dbReference type="ARBA" id="ARBA00022741"/>
    </source>
</evidence>
<accession>A0A085LKF9</accession>
<dbReference type="InterPro" id="IPR013792">
    <property type="entry name" value="RNA3'P_cycl/enolpyr_Trfase_a/b"/>
</dbReference>
<dbReference type="GO" id="GO:0000166">
    <property type="term" value="F:nucleotide binding"/>
    <property type="evidence" value="ECO:0007669"/>
    <property type="project" value="UniProtKB-KW"/>
</dbReference>
<comment type="catalytic activity">
    <reaction evidence="6">
        <text>a 3'-end 3'-phospho-ribonucleotide-RNA + ATP = a 3'-end 2',3'-cyclophospho-ribonucleotide-RNA + AMP + diphosphate</text>
        <dbReference type="Rhea" id="RHEA:23976"/>
        <dbReference type="Rhea" id="RHEA-COMP:10463"/>
        <dbReference type="Rhea" id="RHEA-COMP:10464"/>
        <dbReference type="ChEBI" id="CHEBI:30616"/>
        <dbReference type="ChEBI" id="CHEBI:33019"/>
        <dbReference type="ChEBI" id="CHEBI:83062"/>
        <dbReference type="ChEBI" id="CHEBI:83064"/>
        <dbReference type="ChEBI" id="CHEBI:456215"/>
        <dbReference type="EC" id="6.5.1.4"/>
    </reaction>
</comment>
<dbReference type="Pfam" id="PF01137">
    <property type="entry name" value="RTC"/>
    <property type="match status" value="1"/>
</dbReference>
<dbReference type="Proteomes" id="UP000030764">
    <property type="component" value="Unassembled WGS sequence"/>
</dbReference>
<evidence type="ECO:0000256" key="4">
    <source>
        <dbReference type="ARBA" id="ARBA00022598"/>
    </source>
</evidence>
<gene>
    <name evidence="9" type="ORF">M513_13666</name>
    <name evidence="10" type="ORF">M514_13666</name>
</gene>
<evidence type="ECO:0000313" key="11">
    <source>
        <dbReference type="Proteomes" id="UP000030764"/>
    </source>
</evidence>
<organism evidence="9 11">
    <name type="scientific">Trichuris suis</name>
    <name type="common">pig whipworm</name>
    <dbReference type="NCBI Taxonomy" id="68888"/>
    <lineage>
        <taxon>Eukaryota</taxon>
        <taxon>Metazoa</taxon>
        <taxon>Ecdysozoa</taxon>
        <taxon>Nematoda</taxon>
        <taxon>Enoplea</taxon>
        <taxon>Dorylaimia</taxon>
        <taxon>Trichinellida</taxon>
        <taxon>Trichuridae</taxon>
        <taxon>Trichuris</taxon>
    </lineage>
</organism>
<dbReference type="Gene3D" id="3.65.10.20">
    <property type="entry name" value="RNA 3'-terminal phosphate cyclase domain"/>
    <property type="match status" value="1"/>
</dbReference>
<dbReference type="GO" id="GO:0006396">
    <property type="term" value="P:RNA processing"/>
    <property type="evidence" value="ECO:0007669"/>
    <property type="project" value="InterPro"/>
</dbReference>
<dbReference type="InterPro" id="IPR020719">
    <property type="entry name" value="RNA3'_term_phos_cycl-like_CS"/>
</dbReference>